<protein>
    <submittedName>
        <fullName evidence="1">Uncharacterized protein</fullName>
    </submittedName>
</protein>
<dbReference type="EMBL" id="BK014983">
    <property type="protein sequence ID" value="DAD85449.1"/>
    <property type="molecule type" value="Genomic_DNA"/>
</dbReference>
<organism evidence="1">
    <name type="scientific">Siphoviridae sp. ctDcW16</name>
    <dbReference type="NCBI Taxonomy" id="2826199"/>
    <lineage>
        <taxon>Viruses</taxon>
        <taxon>Duplodnaviria</taxon>
        <taxon>Heunggongvirae</taxon>
        <taxon>Uroviricota</taxon>
        <taxon>Caudoviricetes</taxon>
    </lineage>
</organism>
<proteinExistence type="predicted"/>
<reference evidence="1" key="1">
    <citation type="journal article" date="2021" name="Proc. Natl. Acad. Sci. U.S.A.">
        <title>A Catalog of Tens of Thousands of Viruses from Human Metagenomes Reveals Hidden Associations with Chronic Diseases.</title>
        <authorList>
            <person name="Tisza M.J."/>
            <person name="Buck C.B."/>
        </authorList>
    </citation>
    <scope>NUCLEOTIDE SEQUENCE</scope>
    <source>
        <strain evidence="1">CtDcW16</strain>
    </source>
</reference>
<sequence>MNKPKVVERFADNGEHSHWELINPDTGDVLWSEISPKDEIIEIEGYKFRRGDIYDIYDCERDKQMFFNREAGFIVKTFGDKNHKPQGFKFGEPIAYESTSWYISEKKDKWKQRMNKAIALWKNRR</sequence>
<name>A0A8S5MT25_9CAUD</name>
<accession>A0A8S5MT25</accession>
<evidence type="ECO:0000313" key="1">
    <source>
        <dbReference type="EMBL" id="DAD85449.1"/>
    </source>
</evidence>